<feature type="transmembrane region" description="Helical" evidence="1">
    <location>
        <begin position="231"/>
        <end position="247"/>
    </location>
</feature>
<feature type="transmembrane region" description="Helical" evidence="1">
    <location>
        <begin position="192"/>
        <end position="211"/>
    </location>
</feature>
<dbReference type="AlphaFoldDB" id="A0A0U1ZE54"/>
<gene>
    <name evidence="2" type="primary">ND2</name>
</gene>
<feature type="transmembrane region" description="Helical" evidence="1">
    <location>
        <begin position="254"/>
        <end position="276"/>
    </location>
</feature>
<feature type="transmembrane region" description="Helical" evidence="1">
    <location>
        <begin position="12"/>
        <end position="32"/>
    </location>
</feature>
<keyword evidence="1" id="KW-1133">Transmembrane helix</keyword>
<keyword evidence="1" id="KW-0472">Membrane</keyword>
<evidence type="ECO:0000313" key="2">
    <source>
        <dbReference type="EMBL" id="AJV88751.1"/>
    </source>
</evidence>
<proteinExistence type="predicted"/>
<keyword evidence="2" id="KW-0496">Mitochondrion</keyword>
<name>A0A0U1ZE54_9ACAR</name>
<reference evidence="2" key="1">
    <citation type="journal article" date="2014" name="Mitochondrial DNA">
        <title>Complete Mitochondrial Genome of Euseius nicholsi (Ehara et Lee) (Acari:Phytoseiidae).</title>
        <authorList>
            <person name="Xin T."/>
            <person name="Que S."/>
            <person name="Zou Z."/>
            <person name="Wang J."/>
            <person name="Li L."/>
            <person name="Xia B."/>
        </authorList>
    </citation>
    <scope>NUCLEOTIDE SEQUENCE</scope>
</reference>
<geneLocation type="mitochondrion" evidence="2"/>
<protein>
    <submittedName>
        <fullName evidence="2">NADH dehydrogenase subunit 2</fullName>
    </submittedName>
</protein>
<dbReference type="EMBL" id="KM999989">
    <property type="protein sequence ID" value="AJV88751.1"/>
    <property type="molecule type" value="Genomic_DNA"/>
</dbReference>
<sequence length="315" mass="37659">MNIIKKTNLSFIMEMLILMLGCVLMMLIFIVFLTKGKNSVKEMILMMMLFNVNIKIMKMELLVWMSSNLGKNPKKGGSPSMLEMFNENKNFYFQFLKLNVLSSEFVLKFLSIVNTHNDIMSYMMSYNSQLFEEEFILISIQLNWFKEEQFNNHRILLWVVISKELYTLLIITAKDEGCIWMKFVKITQIGKIFCIMFNMSHIFHSMFSVIWKYHVLNGNKPNFIHMEINNIMFKGMLITFMELLFIYNNHKNILLLTLWISKYFIIEFVSVNSMFWCSGMKIIMFSSMKIQINNMLFLEMQNIKDMKYSQMMMYL</sequence>
<organism evidence="2">
    <name type="scientific">Euseius nicholsi</name>
    <dbReference type="NCBI Taxonomy" id="702746"/>
    <lineage>
        <taxon>Eukaryota</taxon>
        <taxon>Metazoa</taxon>
        <taxon>Ecdysozoa</taxon>
        <taxon>Arthropoda</taxon>
        <taxon>Chelicerata</taxon>
        <taxon>Arachnida</taxon>
        <taxon>Acari</taxon>
        <taxon>Parasitiformes</taxon>
        <taxon>Mesostigmata</taxon>
        <taxon>Gamasina</taxon>
        <taxon>Phytoseioidea</taxon>
        <taxon>Phytoseiidae</taxon>
        <taxon>Amblyseiinae</taxon>
        <taxon>Euseius</taxon>
    </lineage>
</organism>
<accession>A0A0U1ZE54</accession>
<feature type="transmembrane region" description="Helical" evidence="1">
    <location>
        <begin position="44"/>
        <end position="65"/>
    </location>
</feature>
<evidence type="ECO:0000256" key="1">
    <source>
        <dbReference type="SAM" id="Phobius"/>
    </source>
</evidence>
<keyword evidence="1" id="KW-0812">Transmembrane</keyword>